<evidence type="ECO:0000313" key="1">
    <source>
        <dbReference type="EMBL" id="GBM16849.1"/>
    </source>
</evidence>
<dbReference type="AlphaFoldDB" id="A0A4Y2DKX4"/>
<reference evidence="1 2" key="1">
    <citation type="journal article" date="2019" name="Sci. Rep.">
        <title>Orb-weaving spider Araneus ventricosus genome elucidates the spidroin gene catalogue.</title>
        <authorList>
            <person name="Kono N."/>
            <person name="Nakamura H."/>
            <person name="Ohtoshi R."/>
            <person name="Moran D.A.P."/>
            <person name="Shinohara A."/>
            <person name="Yoshida Y."/>
            <person name="Fujiwara M."/>
            <person name="Mori M."/>
            <person name="Tomita M."/>
            <person name="Arakawa K."/>
        </authorList>
    </citation>
    <scope>NUCLEOTIDE SEQUENCE [LARGE SCALE GENOMIC DNA]</scope>
</reference>
<evidence type="ECO:0000313" key="2">
    <source>
        <dbReference type="Proteomes" id="UP000499080"/>
    </source>
</evidence>
<protein>
    <submittedName>
        <fullName evidence="1">Uncharacterized protein</fullName>
    </submittedName>
</protein>
<name>A0A4Y2DKX4_ARAVE</name>
<keyword evidence="2" id="KW-1185">Reference proteome</keyword>
<gene>
    <name evidence="1" type="ORF">AVEN_99746_1</name>
</gene>
<sequence>MIRTTPELALLSPSSRTTPTGWRLITTCDLARNGLHTMESGFEPGILQLRSQDLSTGPPRPPLQLQASWHPQTNHLDHRFMLLLKPRSFFFKVKKYALFTWPILPDFGMALITRFWHSPYYPILTWPILPDFGITNTTRFWHGYTTRFWHGYTTRFCHGLYYPIFA</sequence>
<proteinExistence type="predicted"/>
<comment type="caution">
    <text evidence="1">The sequence shown here is derived from an EMBL/GenBank/DDBJ whole genome shotgun (WGS) entry which is preliminary data.</text>
</comment>
<dbReference type="EMBL" id="BGPR01000380">
    <property type="protein sequence ID" value="GBM16849.1"/>
    <property type="molecule type" value="Genomic_DNA"/>
</dbReference>
<dbReference type="Proteomes" id="UP000499080">
    <property type="component" value="Unassembled WGS sequence"/>
</dbReference>
<organism evidence="1 2">
    <name type="scientific">Araneus ventricosus</name>
    <name type="common">Orbweaver spider</name>
    <name type="synonym">Epeira ventricosa</name>
    <dbReference type="NCBI Taxonomy" id="182803"/>
    <lineage>
        <taxon>Eukaryota</taxon>
        <taxon>Metazoa</taxon>
        <taxon>Ecdysozoa</taxon>
        <taxon>Arthropoda</taxon>
        <taxon>Chelicerata</taxon>
        <taxon>Arachnida</taxon>
        <taxon>Araneae</taxon>
        <taxon>Araneomorphae</taxon>
        <taxon>Entelegynae</taxon>
        <taxon>Araneoidea</taxon>
        <taxon>Araneidae</taxon>
        <taxon>Araneus</taxon>
    </lineage>
</organism>
<accession>A0A4Y2DKX4</accession>